<organism evidence="1 2">
    <name type="scientific">Alligator sinensis</name>
    <name type="common">Chinese alligator</name>
    <dbReference type="NCBI Taxonomy" id="38654"/>
    <lineage>
        <taxon>Eukaryota</taxon>
        <taxon>Metazoa</taxon>
        <taxon>Chordata</taxon>
        <taxon>Craniata</taxon>
        <taxon>Vertebrata</taxon>
        <taxon>Euteleostomi</taxon>
        <taxon>Archelosauria</taxon>
        <taxon>Archosauria</taxon>
        <taxon>Crocodylia</taxon>
        <taxon>Alligatoridae</taxon>
        <taxon>Alligatorinae</taxon>
        <taxon>Alligator</taxon>
    </lineage>
</organism>
<keyword evidence="1" id="KW-1185">Reference proteome</keyword>
<proteinExistence type="predicted"/>
<dbReference type="OrthoDB" id="25987at2759"/>
<dbReference type="InterPro" id="IPR026832">
    <property type="entry name" value="Asteroid"/>
</dbReference>
<protein>
    <submittedName>
        <fullName evidence="2">Protein asteroid homolog 1</fullName>
    </submittedName>
</protein>
<dbReference type="KEGG" id="asn:102369288"/>
<evidence type="ECO:0000313" key="2">
    <source>
        <dbReference type="RefSeq" id="XP_006020717.1"/>
    </source>
</evidence>
<sequence>CRLPAGYCPLGHFQWRDIAGDSPERYIPARCFSADKLCAHFGRLDQALLPLFALLSGNDHGRLPALDTFLCKARLPTRSCCRRRGARKHGQICGLLSWLAGFANPAEAVDSVVRHLPEHEREQVRELLHASLDQYERADGNLEDYFESGSYESQVGRELELPHWMLRALARGDLSPFMTDALILRRTFLHVQVENMQRPSAHTVALPIRQVIYGLLLNAGQDSETCGEAKLPAQLPVVQEFDRFQKTLKKTFVQIAVLPVSFCSDHLPLDKLTEVPMSDRLKLLLETLGVKFSILEPIPSHLQLPLAVTCYWTRYSEPILKLHHLKALLLGIVFGELQRTTSSPGPEVFHVQDNKVAYDHFLKWKEKKLQNTDLDLDTAHTFCQWQCCLQMGLYLNQLLSSPLPEPDLTRLYSGTVVHRLCHELKSSPSAESLLSLSPKIGKLYFDLLHTVKSAVPSDFFQKTKSKSCKEKKKATNQEETTSECVTMEIQPLHDLNRFALLEVED</sequence>
<dbReference type="RefSeq" id="XP_006020717.1">
    <property type="nucleotide sequence ID" value="XM_006020655.3"/>
</dbReference>
<dbReference type="STRING" id="38654.A0A1U7RIL9"/>
<dbReference type="CTD" id="28990"/>
<feature type="non-terminal residue" evidence="2">
    <location>
        <position position="1"/>
    </location>
</feature>
<dbReference type="Proteomes" id="UP000189705">
    <property type="component" value="Unplaced"/>
</dbReference>
<dbReference type="PANTHER" id="PTHR15665">
    <property type="entry name" value="ASTEROID PROTEIN"/>
    <property type="match status" value="1"/>
</dbReference>
<evidence type="ECO:0000313" key="1">
    <source>
        <dbReference type="Proteomes" id="UP000189705"/>
    </source>
</evidence>
<name>A0A1U7RIL9_ALLSI</name>
<accession>A0A1U7RIL9</accession>
<dbReference type="InParanoid" id="A0A1U7RIL9"/>
<reference evidence="2" key="1">
    <citation type="submission" date="2025-08" db="UniProtKB">
        <authorList>
            <consortium name="RefSeq"/>
        </authorList>
    </citation>
    <scope>IDENTIFICATION</scope>
</reference>
<gene>
    <name evidence="2" type="primary">ASTE1</name>
</gene>
<dbReference type="eggNOG" id="ENOG502QQRA">
    <property type="taxonomic scope" value="Eukaryota"/>
</dbReference>
<dbReference type="PANTHER" id="PTHR15665:SF1">
    <property type="entry name" value="PROTEIN ASTEROID HOMOLOG 1"/>
    <property type="match status" value="1"/>
</dbReference>
<dbReference type="GeneID" id="102369288"/>
<dbReference type="AlphaFoldDB" id="A0A1U7RIL9"/>